<keyword evidence="2" id="KW-1133">Transmembrane helix</keyword>
<comment type="caution">
    <text evidence="3">The sequence shown here is derived from an EMBL/GenBank/DDBJ whole genome shotgun (WGS) entry which is preliminary data.</text>
</comment>
<evidence type="ECO:0000256" key="1">
    <source>
        <dbReference type="ARBA" id="ARBA00005773"/>
    </source>
</evidence>
<feature type="transmembrane region" description="Helical" evidence="2">
    <location>
        <begin position="290"/>
        <end position="309"/>
    </location>
</feature>
<dbReference type="SUPFAM" id="SSF103473">
    <property type="entry name" value="MFS general substrate transporter"/>
    <property type="match status" value="1"/>
</dbReference>
<comment type="similarity">
    <text evidence="1">Belongs to the reduced folate carrier (RFC) transporter (TC 2.A.48) family.</text>
</comment>
<keyword evidence="2" id="KW-0472">Membrane</keyword>
<proteinExistence type="inferred from homology"/>
<dbReference type="GO" id="GO:0005886">
    <property type="term" value="C:plasma membrane"/>
    <property type="evidence" value="ECO:0007669"/>
    <property type="project" value="TreeGrafter"/>
</dbReference>
<reference evidence="3" key="1">
    <citation type="journal article" date="2020" name="J Insects Food Feed">
        <title>The yellow mealworm (Tenebrio molitor) genome: a resource for the emerging insects as food and feed industry.</title>
        <authorList>
            <person name="Eriksson T."/>
            <person name="Andere A."/>
            <person name="Kelstrup H."/>
            <person name="Emery V."/>
            <person name="Picard C."/>
        </authorList>
    </citation>
    <scope>NUCLEOTIDE SEQUENCE</scope>
    <source>
        <strain evidence="3">Stoneville</strain>
        <tissue evidence="3">Whole head</tissue>
    </source>
</reference>
<dbReference type="GO" id="GO:0090482">
    <property type="term" value="F:vitamin transmembrane transporter activity"/>
    <property type="evidence" value="ECO:0007669"/>
    <property type="project" value="InterPro"/>
</dbReference>
<sequence length="479" mass="54248">MKWFKRIHLLYLFGFFSNFRPADPYLYEFFVERKKFPVEEVQQDILPVLSYSTAIHLVFVFFFCDLCGYKALIIMSAVATVVATSIRILTDSIFVMEISEVFRGTAAAAELAYYIYIYGYYDVMNYQRTTAYVRTAALVGKITSSALSQLIIFMEWLNYNELQILNLSANSLAGVFAVFLPTAGENAYYLSTSTNPPEKFSSKLKQKILAFKSTFIESFHQKHIIRWSIWCACSICSYVQVSTFVQPLWKVLETERYNGAAEASLGLVALLAVSLAGFKKIDWKLSTVVVMYSLSGLQYVVLLSSMALWNGYFVIFHYVDYVLFGAIYYFVITAISPEIAQLLHKNCFGLVFGFIYLLAAILNTIMVCVINDNADKDYKCVVKSVPHESKNEQPHCERLSHSVVMDLVHSLYTKKLSDRLSIKYPHTGKVNAAPKALANMCDMNIDVPVDDDHFVAIGGIDGHSTPKDMPVQNRNTAIR</sequence>
<feature type="transmembrane region" description="Helical" evidence="2">
    <location>
        <begin position="315"/>
        <end position="335"/>
    </location>
</feature>
<keyword evidence="4" id="KW-1185">Reference proteome</keyword>
<feature type="transmembrane region" description="Helical" evidence="2">
    <location>
        <begin position="257"/>
        <end position="278"/>
    </location>
</feature>
<accession>A0A8J6H731</accession>
<dbReference type="PANTHER" id="PTHR10686">
    <property type="entry name" value="FOLATE TRANSPORTER"/>
    <property type="match status" value="1"/>
</dbReference>
<evidence type="ECO:0000256" key="2">
    <source>
        <dbReference type="SAM" id="Phobius"/>
    </source>
</evidence>
<feature type="transmembrane region" description="Helical" evidence="2">
    <location>
        <begin position="347"/>
        <end position="366"/>
    </location>
</feature>
<dbReference type="InterPro" id="IPR002666">
    <property type="entry name" value="Folate_carrier"/>
</dbReference>
<dbReference type="AlphaFoldDB" id="A0A8J6H731"/>
<dbReference type="InterPro" id="IPR036259">
    <property type="entry name" value="MFS_trans_sf"/>
</dbReference>
<protein>
    <submittedName>
        <fullName evidence="3">Uncharacterized protein</fullName>
    </submittedName>
</protein>
<organism evidence="3 4">
    <name type="scientific">Tenebrio molitor</name>
    <name type="common">Yellow mealworm beetle</name>
    <dbReference type="NCBI Taxonomy" id="7067"/>
    <lineage>
        <taxon>Eukaryota</taxon>
        <taxon>Metazoa</taxon>
        <taxon>Ecdysozoa</taxon>
        <taxon>Arthropoda</taxon>
        <taxon>Hexapoda</taxon>
        <taxon>Insecta</taxon>
        <taxon>Pterygota</taxon>
        <taxon>Neoptera</taxon>
        <taxon>Endopterygota</taxon>
        <taxon>Coleoptera</taxon>
        <taxon>Polyphaga</taxon>
        <taxon>Cucujiformia</taxon>
        <taxon>Tenebrionidae</taxon>
        <taxon>Tenebrio</taxon>
    </lineage>
</organism>
<dbReference type="EMBL" id="JABDTM020028692">
    <property type="protein sequence ID" value="KAH0808532.1"/>
    <property type="molecule type" value="Genomic_DNA"/>
</dbReference>
<evidence type="ECO:0000313" key="4">
    <source>
        <dbReference type="Proteomes" id="UP000719412"/>
    </source>
</evidence>
<name>A0A8J6H731_TENMO</name>
<gene>
    <name evidence="3" type="ORF">GEV33_014256</name>
</gene>
<feature type="transmembrane region" description="Helical" evidence="2">
    <location>
        <begin position="71"/>
        <end position="89"/>
    </location>
</feature>
<keyword evidence="2" id="KW-0812">Transmembrane</keyword>
<evidence type="ECO:0000313" key="3">
    <source>
        <dbReference type="EMBL" id="KAH0808532.1"/>
    </source>
</evidence>
<dbReference type="Pfam" id="PF01770">
    <property type="entry name" value="Folate_carrier"/>
    <property type="match status" value="1"/>
</dbReference>
<feature type="transmembrane region" description="Helical" evidence="2">
    <location>
        <begin position="101"/>
        <end position="119"/>
    </location>
</feature>
<dbReference type="PANTHER" id="PTHR10686:SF18">
    <property type="entry name" value="IP11787P-RELATED"/>
    <property type="match status" value="1"/>
</dbReference>
<reference evidence="3" key="2">
    <citation type="submission" date="2021-08" db="EMBL/GenBank/DDBJ databases">
        <authorList>
            <person name="Eriksson T."/>
        </authorList>
    </citation>
    <scope>NUCLEOTIDE SEQUENCE</scope>
    <source>
        <strain evidence="3">Stoneville</strain>
        <tissue evidence="3">Whole head</tissue>
    </source>
</reference>
<feature type="transmembrane region" description="Helical" evidence="2">
    <location>
        <begin position="227"/>
        <end position="245"/>
    </location>
</feature>
<dbReference type="Proteomes" id="UP000719412">
    <property type="component" value="Unassembled WGS sequence"/>
</dbReference>
<feature type="transmembrane region" description="Helical" evidence="2">
    <location>
        <begin position="45"/>
        <end position="64"/>
    </location>
</feature>